<comment type="caution">
    <text evidence="1">The sequence shown here is derived from an EMBL/GenBank/DDBJ whole genome shotgun (WGS) entry which is preliminary data.</text>
</comment>
<gene>
    <name evidence="1" type="ORF">QFZ53_000594</name>
</gene>
<accession>A0AAW8ET02</accession>
<organism evidence="1 2">
    <name type="scientific">Microbacterium natoriense</name>
    <dbReference type="NCBI Taxonomy" id="284570"/>
    <lineage>
        <taxon>Bacteria</taxon>
        <taxon>Bacillati</taxon>
        <taxon>Actinomycetota</taxon>
        <taxon>Actinomycetes</taxon>
        <taxon>Micrococcales</taxon>
        <taxon>Microbacteriaceae</taxon>
        <taxon>Microbacterium</taxon>
    </lineage>
</organism>
<protein>
    <submittedName>
        <fullName evidence="1">Uncharacterized protein</fullName>
    </submittedName>
</protein>
<name>A0AAW8ET02_9MICO</name>
<evidence type="ECO:0000313" key="2">
    <source>
        <dbReference type="Proteomes" id="UP001244427"/>
    </source>
</evidence>
<dbReference type="EMBL" id="JAUSXV010000001">
    <property type="protein sequence ID" value="MDQ0646398.1"/>
    <property type="molecule type" value="Genomic_DNA"/>
</dbReference>
<dbReference type="AlphaFoldDB" id="A0AAW8ET02"/>
<reference evidence="1 2" key="1">
    <citation type="submission" date="2023-07" db="EMBL/GenBank/DDBJ databases">
        <title>Comparative genomics of wheat-associated soil bacteria to identify genetic determinants of phenazine resistance.</title>
        <authorList>
            <person name="Mouncey N."/>
        </authorList>
    </citation>
    <scope>NUCLEOTIDE SEQUENCE [LARGE SCALE GENOMIC DNA]</scope>
    <source>
        <strain evidence="1 2">W4I9-1</strain>
    </source>
</reference>
<dbReference type="RefSeq" id="WP_307293342.1">
    <property type="nucleotide sequence ID" value="NZ_JAUSXV010000001.1"/>
</dbReference>
<keyword evidence="2" id="KW-1185">Reference proteome</keyword>
<dbReference type="Proteomes" id="UP001244427">
    <property type="component" value="Unassembled WGS sequence"/>
</dbReference>
<proteinExistence type="predicted"/>
<sequence length="102" mass="11307">MTDWVTASGRTGAGQFWTVRLPKTHLDDPAQLVQVDHRLNGYAWLVNRSDLDAQAVSFLLQDSQSVQWQLPESAIPEQVVSCGRYTILDFGSRTLPVGPAHS</sequence>
<evidence type="ECO:0000313" key="1">
    <source>
        <dbReference type="EMBL" id="MDQ0646398.1"/>
    </source>
</evidence>